<evidence type="ECO:0000313" key="1">
    <source>
        <dbReference type="EMBL" id="CAG8735511.1"/>
    </source>
</evidence>
<comment type="caution">
    <text evidence="1">The sequence shown here is derived from an EMBL/GenBank/DDBJ whole genome shotgun (WGS) entry which is preliminary data.</text>
</comment>
<accession>A0A9N9NIQ2</accession>
<dbReference type="Proteomes" id="UP000789405">
    <property type="component" value="Unassembled WGS sequence"/>
</dbReference>
<keyword evidence="2" id="KW-1185">Reference proteome</keyword>
<name>A0A9N9NIQ2_9GLOM</name>
<sequence length="93" mass="10358">PIPLETQGKYIVQLTTVDVKEPHFEMLENCYGKTIVNNSYPPSDDPNIVRDDSFGTFICYIAWFGSYDANAISKRSDVQSVESDSSSSTADKL</sequence>
<feature type="non-terminal residue" evidence="1">
    <location>
        <position position="1"/>
    </location>
</feature>
<proteinExistence type="predicted"/>
<dbReference type="OrthoDB" id="2398704at2759"/>
<dbReference type="EMBL" id="CAJVPY010012650">
    <property type="protein sequence ID" value="CAG8735511.1"/>
    <property type="molecule type" value="Genomic_DNA"/>
</dbReference>
<reference evidence="1" key="1">
    <citation type="submission" date="2021-06" db="EMBL/GenBank/DDBJ databases">
        <authorList>
            <person name="Kallberg Y."/>
            <person name="Tangrot J."/>
            <person name="Rosling A."/>
        </authorList>
    </citation>
    <scope>NUCLEOTIDE SEQUENCE</scope>
    <source>
        <strain evidence="1">MA453B</strain>
    </source>
</reference>
<evidence type="ECO:0000313" key="2">
    <source>
        <dbReference type="Proteomes" id="UP000789405"/>
    </source>
</evidence>
<protein>
    <submittedName>
        <fullName evidence="1">1597_t:CDS:1</fullName>
    </submittedName>
</protein>
<gene>
    <name evidence="1" type="ORF">DERYTH_LOCUS15509</name>
</gene>
<organism evidence="1 2">
    <name type="scientific">Dentiscutata erythropus</name>
    <dbReference type="NCBI Taxonomy" id="1348616"/>
    <lineage>
        <taxon>Eukaryota</taxon>
        <taxon>Fungi</taxon>
        <taxon>Fungi incertae sedis</taxon>
        <taxon>Mucoromycota</taxon>
        <taxon>Glomeromycotina</taxon>
        <taxon>Glomeromycetes</taxon>
        <taxon>Diversisporales</taxon>
        <taxon>Gigasporaceae</taxon>
        <taxon>Dentiscutata</taxon>
    </lineage>
</organism>
<dbReference type="AlphaFoldDB" id="A0A9N9NIQ2"/>